<dbReference type="GO" id="GO:0016747">
    <property type="term" value="F:acyltransferase activity, transferring groups other than amino-acyl groups"/>
    <property type="evidence" value="ECO:0007669"/>
    <property type="project" value="InterPro"/>
</dbReference>
<dbReference type="EMBL" id="PUFO01000104">
    <property type="protein sequence ID" value="TDG71562.1"/>
    <property type="molecule type" value="Genomic_DNA"/>
</dbReference>
<dbReference type="PANTHER" id="PTHR43415:SF3">
    <property type="entry name" value="GNAT-FAMILY ACETYLTRANSFERASE"/>
    <property type="match status" value="1"/>
</dbReference>
<organism evidence="2 3">
    <name type="scientific">Secundilactobacillus malefermentans</name>
    <dbReference type="NCBI Taxonomy" id="176292"/>
    <lineage>
        <taxon>Bacteria</taxon>
        <taxon>Bacillati</taxon>
        <taxon>Bacillota</taxon>
        <taxon>Bacilli</taxon>
        <taxon>Lactobacillales</taxon>
        <taxon>Lactobacillaceae</taxon>
        <taxon>Secundilactobacillus</taxon>
    </lineage>
</organism>
<dbReference type="PROSITE" id="PS51186">
    <property type="entry name" value="GNAT"/>
    <property type="match status" value="1"/>
</dbReference>
<comment type="caution">
    <text evidence="2">The sequence shown here is derived from an EMBL/GenBank/DDBJ whole genome shotgun (WGS) entry which is preliminary data.</text>
</comment>
<dbReference type="Gene3D" id="3.40.630.30">
    <property type="match status" value="1"/>
</dbReference>
<dbReference type="CDD" id="cd04301">
    <property type="entry name" value="NAT_SF"/>
    <property type="match status" value="1"/>
</dbReference>
<evidence type="ECO:0000313" key="3">
    <source>
        <dbReference type="Proteomes" id="UP000294854"/>
    </source>
</evidence>
<sequence length="186" mass="20719">MAPDLKKSVKNWYIQMSEEVTARGVESADAAALVELLNKLQSETETITIDEQIPMLSVQEESDQLELINQSPLDQVIVADFDGSLIGVVSLQCTDSKKAEAELGVGVLKEFWNQGLGSMLVDEAIYWAQTTSKLRKLWLTVIAENAAAIHIYKRAGFEILKAEKMQLPDGEKKNTIMMNLSVKKEF</sequence>
<name>A0A4R5NET7_9LACO</name>
<gene>
    <name evidence="2" type="ORF">C5L31_001779</name>
</gene>
<dbReference type="STRING" id="1122149.FD44_GL000383"/>
<dbReference type="Proteomes" id="UP000294854">
    <property type="component" value="Unassembled WGS sequence"/>
</dbReference>
<dbReference type="InterPro" id="IPR000182">
    <property type="entry name" value="GNAT_dom"/>
</dbReference>
<reference evidence="2 3" key="1">
    <citation type="journal article" date="2019" name="Appl. Microbiol. Biotechnol.">
        <title>Uncovering carbohydrate metabolism through a genotype-phenotype association study of 56 lactic acid bacteria genomes.</title>
        <authorList>
            <person name="Buron-Moles G."/>
            <person name="Chailyan A."/>
            <person name="Dolejs I."/>
            <person name="Forster J."/>
            <person name="Miks M.H."/>
        </authorList>
    </citation>
    <scope>NUCLEOTIDE SEQUENCE [LARGE SCALE GENOMIC DNA]</scope>
    <source>
        <strain evidence="2 3">ATCC 49373</strain>
    </source>
</reference>
<dbReference type="PANTHER" id="PTHR43415">
    <property type="entry name" value="SPERMIDINE N(1)-ACETYLTRANSFERASE"/>
    <property type="match status" value="1"/>
</dbReference>
<proteinExistence type="predicted"/>
<feature type="domain" description="N-acetyltransferase" evidence="1">
    <location>
        <begin position="20"/>
        <end position="183"/>
    </location>
</feature>
<dbReference type="OrthoDB" id="948250at2"/>
<protein>
    <recommendedName>
        <fullName evidence="1">N-acetyltransferase domain-containing protein</fullName>
    </recommendedName>
</protein>
<evidence type="ECO:0000259" key="1">
    <source>
        <dbReference type="PROSITE" id="PS51186"/>
    </source>
</evidence>
<dbReference type="AlphaFoldDB" id="A0A4R5NET7"/>
<accession>A0A4R5NET7</accession>
<dbReference type="SUPFAM" id="SSF55729">
    <property type="entry name" value="Acyl-CoA N-acyltransferases (Nat)"/>
    <property type="match status" value="1"/>
</dbReference>
<keyword evidence="3" id="KW-1185">Reference proteome</keyword>
<dbReference type="Pfam" id="PF00583">
    <property type="entry name" value="Acetyltransf_1"/>
    <property type="match status" value="1"/>
</dbReference>
<evidence type="ECO:0000313" key="2">
    <source>
        <dbReference type="EMBL" id="TDG71562.1"/>
    </source>
</evidence>
<dbReference type="InterPro" id="IPR016181">
    <property type="entry name" value="Acyl_CoA_acyltransferase"/>
</dbReference>